<gene>
    <name evidence="2" type="ORF">OLC1_LOCUS6565</name>
</gene>
<keyword evidence="3" id="KW-1185">Reference proteome</keyword>
<feature type="compositionally biased region" description="Polar residues" evidence="1">
    <location>
        <begin position="303"/>
        <end position="316"/>
    </location>
</feature>
<reference evidence="2" key="1">
    <citation type="submission" date="2023-03" db="EMBL/GenBank/DDBJ databases">
        <authorList>
            <person name="Julca I."/>
        </authorList>
    </citation>
    <scope>NUCLEOTIDE SEQUENCE</scope>
</reference>
<organism evidence="2 3">
    <name type="scientific">Oldenlandia corymbosa var. corymbosa</name>
    <dbReference type="NCBI Taxonomy" id="529605"/>
    <lineage>
        <taxon>Eukaryota</taxon>
        <taxon>Viridiplantae</taxon>
        <taxon>Streptophyta</taxon>
        <taxon>Embryophyta</taxon>
        <taxon>Tracheophyta</taxon>
        <taxon>Spermatophyta</taxon>
        <taxon>Magnoliopsida</taxon>
        <taxon>eudicotyledons</taxon>
        <taxon>Gunneridae</taxon>
        <taxon>Pentapetalae</taxon>
        <taxon>asterids</taxon>
        <taxon>lamiids</taxon>
        <taxon>Gentianales</taxon>
        <taxon>Rubiaceae</taxon>
        <taxon>Rubioideae</taxon>
        <taxon>Spermacoceae</taxon>
        <taxon>Hedyotis-Oldenlandia complex</taxon>
        <taxon>Oldenlandia</taxon>
    </lineage>
</organism>
<evidence type="ECO:0000256" key="1">
    <source>
        <dbReference type="SAM" id="MobiDB-lite"/>
    </source>
</evidence>
<feature type="region of interest" description="Disordered" evidence="1">
    <location>
        <begin position="85"/>
        <end position="144"/>
    </location>
</feature>
<evidence type="ECO:0000313" key="3">
    <source>
        <dbReference type="Proteomes" id="UP001161247"/>
    </source>
</evidence>
<feature type="region of interest" description="Disordered" evidence="1">
    <location>
        <begin position="206"/>
        <end position="234"/>
    </location>
</feature>
<dbReference type="EMBL" id="OX459119">
    <property type="protein sequence ID" value="CAI9095636.1"/>
    <property type="molecule type" value="Genomic_DNA"/>
</dbReference>
<dbReference type="AlphaFoldDB" id="A0AAV1CJ07"/>
<proteinExistence type="predicted"/>
<evidence type="ECO:0000313" key="2">
    <source>
        <dbReference type="EMBL" id="CAI9095636.1"/>
    </source>
</evidence>
<feature type="compositionally biased region" description="Basic and acidic residues" evidence="1">
    <location>
        <begin position="105"/>
        <end position="136"/>
    </location>
</feature>
<protein>
    <submittedName>
        <fullName evidence="2">OLC1v1031625C1</fullName>
    </submittedName>
</protein>
<sequence>MAKNHRSRILEIDLNQPAAFDEEENAGVNIAVAEVVASVVNSSQVSMPAAFDEEENAGINIAATEVVASVVNSGQVSMVRDEIHSNHQHHGGISENPPRMRRTPRKDVRADECSKPNHGDQKESTYGEENPDKEARPSVGNGLPPLAIVDEITRAGIGNAPGKVKGSEMAAPPVEVLAAADESAVVAAGGSALPGVELTRSVRLTELENGDRSQPPMPPVDDEDEGSSPAAAAAGAVATPAVLVSGHIDLVWENPPRKRRTPREDVWAVESSKANHGSNSGAEGGGGKMAHSVALDRKESTGTEENSPNSPRATVFSISNPTIPIFTGASSTTWA</sequence>
<feature type="region of interest" description="Disordered" evidence="1">
    <location>
        <begin position="254"/>
        <end position="316"/>
    </location>
</feature>
<accession>A0AAV1CJ07</accession>
<dbReference type="Proteomes" id="UP001161247">
    <property type="component" value="Chromosome 2"/>
</dbReference>
<name>A0AAV1CJ07_OLDCO</name>